<dbReference type="PROSITE" id="PS51257">
    <property type="entry name" value="PROKAR_LIPOPROTEIN"/>
    <property type="match status" value="1"/>
</dbReference>
<feature type="domain" description="Signal transduction histidine kinase internal region" evidence="2">
    <location>
        <begin position="446"/>
        <end position="524"/>
    </location>
</feature>
<keyword evidence="4" id="KW-1185">Reference proteome</keyword>
<dbReference type="InterPro" id="IPR050640">
    <property type="entry name" value="Bact_2-comp_sensor_kinase"/>
</dbReference>
<keyword evidence="1" id="KW-0812">Transmembrane</keyword>
<dbReference type="AlphaFoldDB" id="A0A5Q0Q9V5"/>
<evidence type="ECO:0000259" key="2">
    <source>
        <dbReference type="Pfam" id="PF06580"/>
    </source>
</evidence>
<keyword evidence="1" id="KW-1133">Transmembrane helix</keyword>
<dbReference type="EMBL" id="CP045652">
    <property type="protein sequence ID" value="QGA26323.1"/>
    <property type="molecule type" value="Genomic_DNA"/>
</dbReference>
<gene>
    <name evidence="3" type="ORF">GFH32_08275</name>
</gene>
<dbReference type="Pfam" id="PF06580">
    <property type="entry name" value="His_kinase"/>
    <property type="match status" value="1"/>
</dbReference>
<protein>
    <recommendedName>
        <fullName evidence="2">Signal transduction histidine kinase internal region domain-containing protein</fullName>
    </recommendedName>
</protein>
<dbReference type="PANTHER" id="PTHR34220">
    <property type="entry name" value="SENSOR HISTIDINE KINASE YPDA"/>
    <property type="match status" value="1"/>
</dbReference>
<dbReference type="Proteomes" id="UP000326921">
    <property type="component" value="Chromosome"/>
</dbReference>
<reference evidence="3 4" key="1">
    <citation type="submission" date="2019-10" db="EMBL/GenBank/DDBJ databases">
        <authorList>
            <person name="Dong K."/>
        </authorList>
    </citation>
    <scope>NUCLEOTIDE SEQUENCE [LARGE SCALE GENOMIC DNA]</scope>
    <source>
        <strain evidence="4">dk4302</strain>
    </source>
</reference>
<dbReference type="PANTHER" id="PTHR34220:SF7">
    <property type="entry name" value="SENSOR HISTIDINE KINASE YPDA"/>
    <property type="match status" value="1"/>
</dbReference>
<dbReference type="Gene3D" id="1.25.40.10">
    <property type="entry name" value="Tetratricopeptide repeat domain"/>
    <property type="match status" value="1"/>
</dbReference>
<evidence type="ECO:0000313" key="3">
    <source>
        <dbReference type="EMBL" id="QGA26323.1"/>
    </source>
</evidence>
<dbReference type="InterPro" id="IPR010559">
    <property type="entry name" value="Sig_transdc_His_kin_internal"/>
</dbReference>
<name>A0A5Q0Q9V5_9SPHI</name>
<accession>A0A5Q0Q9V5</accession>
<dbReference type="SUPFAM" id="SSF48452">
    <property type="entry name" value="TPR-like"/>
    <property type="match status" value="1"/>
</dbReference>
<dbReference type="KEGG" id="sphe:GFH32_08275"/>
<evidence type="ECO:0000256" key="1">
    <source>
        <dbReference type="SAM" id="Phobius"/>
    </source>
</evidence>
<dbReference type="InterPro" id="IPR036890">
    <property type="entry name" value="HATPase_C_sf"/>
</dbReference>
<organism evidence="3 4">
    <name type="scientific">Sphingobacterium zhuxiongii</name>
    <dbReference type="NCBI Taxonomy" id="2662364"/>
    <lineage>
        <taxon>Bacteria</taxon>
        <taxon>Pseudomonadati</taxon>
        <taxon>Bacteroidota</taxon>
        <taxon>Sphingobacteriia</taxon>
        <taxon>Sphingobacteriales</taxon>
        <taxon>Sphingobacteriaceae</taxon>
        <taxon>Sphingobacterium</taxon>
    </lineage>
</organism>
<dbReference type="GO" id="GO:0016020">
    <property type="term" value="C:membrane"/>
    <property type="evidence" value="ECO:0007669"/>
    <property type="project" value="InterPro"/>
</dbReference>
<proteinExistence type="predicted"/>
<dbReference type="SUPFAM" id="SSF55874">
    <property type="entry name" value="ATPase domain of HSP90 chaperone/DNA topoisomerase II/histidine kinase"/>
    <property type="match status" value="1"/>
</dbReference>
<dbReference type="GO" id="GO:0000155">
    <property type="term" value="F:phosphorelay sensor kinase activity"/>
    <property type="evidence" value="ECO:0007669"/>
    <property type="project" value="InterPro"/>
</dbReference>
<keyword evidence="1" id="KW-0472">Membrane</keyword>
<dbReference type="Gene3D" id="3.30.565.10">
    <property type="entry name" value="Histidine kinase-like ATPase, C-terminal domain"/>
    <property type="match status" value="1"/>
</dbReference>
<evidence type="ECO:0000313" key="4">
    <source>
        <dbReference type="Proteomes" id="UP000326921"/>
    </source>
</evidence>
<sequence>MKVNRIVKPKTRCSNVFWTCLAFTFFLLSLYSCNSKQTSIEEVSSDAQLDSIAKQTLLKAMIRSEVENKAVNDSLIKAYEKTEGYENNIYYWTSKASKYYYGFKNDSLLRKVESIDIPKSKPDEWVLKQALLLKSKSSYMDINSSEVLGAMIKARNEAEKLKSVFIYRLDNLIAMSYYTNNDSENSLKYMELYKSGYPYAGHPRYRQVYYDIRFMLSLNLPGNPGTKDFLDSCQSLAIELNDTLALMRSYDFEAQWLLTNGKKQEALDKARIFFQYASETKNYTNLKRYYNFSNLFLVNNQPDSAIKYIKEGFQLDSLSQANTKDLDGIYYVLGEAYAMKGDFKRAYEYGRKEINTFRKSTETIQKTAIAELTARYDAEKKDEAISALQANNDLNDKLIIQQRWTFIIFLVLAAFVAYFVFNSYKQKLFKAEHERLRLSNKQLLLEQKNRQNQLNPHFIYNSIANLQGLISTDRKQEANQYLVTLTKVIRDMLELNRKDFIPIDKEIRSLENYVNLQQMRFSHSFDFKVETGDLEIDNILIPPMLIQPFVENAIEHGLMNLEQQGRLTVEFVQDNKTLRIKIVDNGKGGVGFSTKSGEKESLSQVITQERIELLYGRDPEIAGLKIYPHFNPDGTGYKVEIYLPLTLYFD</sequence>
<dbReference type="InterPro" id="IPR011990">
    <property type="entry name" value="TPR-like_helical_dom_sf"/>
</dbReference>
<feature type="transmembrane region" description="Helical" evidence="1">
    <location>
        <begin position="404"/>
        <end position="421"/>
    </location>
</feature>